<dbReference type="EMBL" id="LJJC01000004">
    <property type="protein sequence ID" value="KQL52634.1"/>
    <property type="molecule type" value="Genomic_DNA"/>
</dbReference>
<dbReference type="PANTHER" id="PTHR43479:SF7">
    <property type="entry name" value="TETR-FAMILY TRANSCRIPTIONAL REGULATOR"/>
    <property type="match status" value="1"/>
</dbReference>
<dbReference type="RefSeq" id="WP_055738331.1">
    <property type="nucleotide sequence ID" value="NZ_JAAIWL010000016.1"/>
</dbReference>
<dbReference type="PROSITE" id="PS50977">
    <property type="entry name" value="HTH_TETR_2"/>
    <property type="match status" value="1"/>
</dbReference>
<dbReference type="OrthoDB" id="9810250at2"/>
<dbReference type="InterPro" id="IPR009057">
    <property type="entry name" value="Homeodomain-like_sf"/>
</dbReference>
<dbReference type="InterPro" id="IPR039532">
    <property type="entry name" value="TetR_C_Firmicutes"/>
</dbReference>
<keyword evidence="6" id="KW-1185">Reference proteome</keyword>
<accession>A0A0Q3WUH7</accession>
<feature type="domain" description="HTH tetR-type" evidence="4">
    <location>
        <begin position="12"/>
        <end position="72"/>
    </location>
</feature>
<dbReference type="PATRIC" id="fig|157838.3.peg.712"/>
<name>A0A0Q3WUH7_9BACI</name>
<dbReference type="Proteomes" id="UP000051888">
    <property type="component" value="Unassembled WGS sequence"/>
</dbReference>
<evidence type="ECO:0000313" key="6">
    <source>
        <dbReference type="Proteomes" id="UP000051888"/>
    </source>
</evidence>
<protein>
    <submittedName>
        <fullName evidence="5">TetR family transcriptional regulator</fullName>
    </submittedName>
</protein>
<gene>
    <name evidence="5" type="ORF">AN964_03205</name>
</gene>
<dbReference type="AlphaFoldDB" id="A0A0Q3WUH7"/>
<evidence type="ECO:0000259" key="4">
    <source>
        <dbReference type="PROSITE" id="PS50977"/>
    </source>
</evidence>
<dbReference type="SUPFAM" id="SSF46689">
    <property type="entry name" value="Homeodomain-like"/>
    <property type="match status" value="1"/>
</dbReference>
<proteinExistence type="predicted"/>
<dbReference type="Gene3D" id="1.10.357.10">
    <property type="entry name" value="Tetracycline Repressor, domain 2"/>
    <property type="match status" value="1"/>
</dbReference>
<evidence type="ECO:0000256" key="2">
    <source>
        <dbReference type="ARBA" id="ARBA00023125"/>
    </source>
</evidence>
<dbReference type="Pfam" id="PF00440">
    <property type="entry name" value="TetR_N"/>
    <property type="match status" value="1"/>
</dbReference>
<organism evidence="5 6">
    <name type="scientific">Heyndrickxia shackletonii</name>
    <dbReference type="NCBI Taxonomy" id="157838"/>
    <lineage>
        <taxon>Bacteria</taxon>
        <taxon>Bacillati</taxon>
        <taxon>Bacillota</taxon>
        <taxon>Bacilli</taxon>
        <taxon>Bacillales</taxon>
        <taxon>Bacillaceae</taxon>
        <taxon>Heyndrickxia</taxon>
    </lineage>
</organism>
<keyword evidence="1" id="KW-0678">Repressor</keyword>
<dbReference type="Pfam" id="PF14278">
    <property type="entry name" value="TetR_C_8"/>
    <property type="match status" value="1"/>
</dbReference>
<sequence>MSKNNSIDRRIAKSKQALKDALISLMQKKDFKEITITDLVQLANLNRGTFYKHYQYKEDLLEEMMDDVISNLIASYREPYINSETFEVRKLTSSAIKIFDHVDKYRGFYTLIVQSSALSGFQNKICHVLKDLVLHDLYDHHPDAKIDRELQASFHAYAIFGMMVEWINQGFKYSSTYMAEQLLKIIQFSQVNTVFKLHLTE</sequence>
<evidence type="ECO:0000256" key="1">
    <source>
        <dbReference type="ARBA" id="ARBA00022491"/>
    </source>
</evidence>
<dbReference type="PANTHER" id="PTHR43479">
    <property type="entry name" value="ACREF/ENVCD OPERON REPRESSOR-RELATED"/>
    <property type="match status" value="1"/>
</dbReference>
<evidence type="ECO:0000256" key="3">
    <source>
        <dbReference type="PROSITE-ProRule" id="PRU00335"/>
    </source>
</evidence>
<dbReference type="InterPro" id="IPR050624">
    <property type="entry name" value="HTH-type_Tx_Regulator"/>
</dbReference>
<keyword evidence="2 3" id="KW-0238">DNA-binding</keyword>
<comment type="caution">
    <text evidence="5">The sequence shown here is derived from an EMBL/GenBank/DDBJ whole genome shotgun (WGS) entry which is preliminary data.</text>
</comment>
<reference evidence="5 6" key="1">
    <citation type="submission" date="2015-09" db="EMBL/GenBank/DDBJ databases">
        <title>Genome sequencing project for genomic taxonomy and phylogenomics of Bacillus-like bacteria.</title>
        <authorList>
            <person name="Liu B."/>
            <person name="Wang J."/>
            <person name="Zhu Y."/>
            <person name="Liu G."/>
            <person name="Chen Q."/>
            <person name="Chen Z."/>
            <person name="Lan J."/>
            <person name="Che J."/>
            <person name="Ge C."/>
            <person name="Shi H."/>
            <person name="Pan Z."/>
            <person name="Liu X."/>
        </authorList>
    </citation>
    <scope>NUCLEOTIDE SEQUENCE [LARGE SCALE GENOMIC DNA]</scope>
    <source>
        <strain evidence="5 6">LMG 18435</strain>
    </source>
</reference>
<dbReference type="STRING" id="157838.AN964_03205"/>
<dbReference type="GO" id="GO:0003677">
    <property type="term" value="F:DNA binding"/>
    <property type="evidence" value="ECO:0007669"/>
    <property type="project" value="UniProtKB-UniRule"/>
</dbReference>
<evidence type="ECO:0000313" key="5">
    <source>
        <dbReference type="EMBL" id="KQL52634.1"/>
    </source>
</evidence>
<dbReference type="InterPro" id="IPR001647">
    <property type="entry name" value="HTH_TetR"/>
</dbReference>
<feature type="DNA-binding region" description="H-T-H motif" evidence="3">
    <location>
        <begin position="35"/>
        <end position="54"/>
    </location>
</feature>